<evidence type="ECO:0000259" key="7">
    <source>
        <dbReference type="Pfam" id="PF18052"/>
    </source>
</evidence>
<keyword evidence="5" id="KW-0611">Plant defense</keyword>
<protein>
    <recommendedName>
        <fullName evidence="7">Disease resistance N-terminal domain-containing protein</fullName>
    </recommendedName>
</protein>
<feature type="domain" description="Disease resistance N-terminal" evidence="7">
    <location>
        <begin position="33"/>
        <end position="104"/>
    </location>
</feature>
<gene>
    <name evidence="8" type="ORF">OsI_15231</name>
</gene>
<dbReference type="Gramene" id="BGIOSGA015416-TA">
    <property type="protein sequence ID" value="BGIOSGA015416-PA"/>
    <property type="gene ID" value="BGIOSGA015416"/>
</dbReference>
<accession>B8ARX8</accession>
<dbReference type="AlphaFoldDB" id="B8ARX8"/>
<keyword evidence="9" id="KW-1185">Reference proteome</keyword>
<dbReference type="GO" id="GO:0006952">
    <property type="term" value="P:defense response"/>
    <property type="evidence" value="ECO:0007669"/>
    <property type="project" value="UniProtKB-KW"/>
</dbReference>
<dbReference type="Pfam" id="PF18052">
    <property type="entry name" value="Rx_N"/>
    <property type="match status" value="1"/>
</dbReference>
<evidence type="ECO:0000313" key="8">
    <source>
        <dbReference type="EMBL" id="EEC76950.1"/>
    </source>
</evidence>
<comment type="similarity">
    <text evidence="1">Belongs to the disease resistance NB-LRR family.</text>
</comment>
<dbReference type="Gene3D" id="1.20.5.4130">
    <property type="match status" value="1"/>
</dbReference>
<organism evidence="8 9">
    <name type="scientific">Oryza sativa subsp. indica</name>
    <name type="common">Rice</name>
    <dbReference type="NCBI Taxonomy" id="39946"/>
    <lineage>
        <taxon>Eukaryota</taxon>
        <taxon>Viridiplantae</taxon>
        <taxon>Streptophyta</taxon>
        <taxon>Embryophyta</taxon>
        <taxon>Tracheophyta</taxon>
        <taxon>Spermatophyta</taxon>
        <taxon>Magnoliopsida</taxon>
        <taxon>Liliopsida</taxon>
        <taxon>Poales</taxon>
        <taxon>Poaceae</taxon>
        <taxon>BOP clade</taxon>
        <taxon>Oryzoideae</taxon>
        <taxon>Oryzeae</taxon>
        <taxon>Oryzinae</taxon>
        <taxon>Oryza</taxon>
        <taxon>Oryza sativa</taxon>
    </lineage>
</organism>
<proteinExistence type="inferred from homology"/>
<dbReference type="EMBL" id="CM000129">
    <property type="protein sequence ID" value="EEC76950.1"/>
    <property type="molecule type" value="Genomic_DNA"/>
</dbReference>
<evidence type="ECO:0000256" key="5">
    <source>
        <dbReference type="ARBA" id="ARBA00022821"/>
    </source>
</evidence>
<evidence type="ECO:0000256" key="1">
    <source>
        <dbReference type="ARBA" id="ARBA00008894"/>
    </source>
</evidence>
<sequence length="160" mass="17657">MEEIEGNLLESSIGWLADTIVENLDNDKFGAWISQVGLADDTEKLRSEVERVEVVVGAVKGRAIANKPLARSLGRLREVLYDADDAVDELEYYRLQHQLQGGRKNVKAAQVLTTIERWQQCRVVDNKLMAMVDGLMEDGAGSGEDDRGGWHNSAAPFAGN</sequence>
<dbReference type="InterPro" id="IPR041118">
    <property type="entry name" value="Rx_N"/>
</dbReference>
<evidence type="ECO:0000313" key="9">
    <source>
        <dbReference type="Proteomes" id="UP000007015"/>
    </source>
</evidence>
<keyword evidence="4" id="KW-0547">Nucleotide-binding</keyword>
<dbReference type="OMA" id="GGWHNSA"/>
<evidence type="ECO:0000256" key="4">
    <source>
        <dbReference type="ARBA" id="ARBA00022741"/>
    </source>
</evidence>
<keyword evidence="2" id="KW-0433">Leucine-rich repeat</keyword>
<evidence type="ECO:0000256" key="3">
    <source>
        <dbReference type="ARBA" id="ARBA00022737"/>
    </source>
</evidence>
<feature type="region of interest" description="Disordered" evidence="6">
    <location>
        <begin position="140"/>
        <end position="160"/>
    </location>
</feature>
<name>B8ARX8_ORYSI</name>
<dbReference type="Proteomes" id="UP000007015">
    <property type="component" value="Chromosome 4"/>
</dbReference>
<dbReference type="HOGENOM" id="CLU_1655059_0_0_1"/>
<evidence type="ECO:0000256" key="2">
    <source>
        <dbReference type="ARBA" id="ARBA00022614"/>
    </source>
</evidence>
<evidence type="ECO:0000256" key="6">
    <source>
        <dbReference type="SAM" id="MobiDB-lite"/>
    </source>
</evidence>
<keyword evidence="3" id="KW-0677">Repeat</keyword>
<reference evidence="8 9" key="1">
    <citation type="journal article" date="2005" name="PLoS Biol.">
        <title>The genomes of Oryza sativa: a history of duplications.</title>
        <authorList>
            <person name="Yu J."/>
            <person name="Wang J."/>
            <person name="Lin W."/>
            <person name="Li S."/>
            <person name="Li H."/>
            <person name="Zhou J."/>
            <person name="Ni P."/>
            <person name="Dong W."/>
            <person name="Hu S."/>
            <person name="Zeng C."/>
            <person name="Zhang J."/>
            <person name="Zhang Y."/>
            <person name="Li R."/>
            <person name="Xu Z."/>
            <person name="Li S."/>
            <person name="Li X."/>
            <person name="Zheng H."/>
            <person name="Cong L."/>
            <person name="Lin L."/>
            <person name="Yin J."/>
            <person name="Geng J."/>
            <person name="Li G."/>
            <person name="Shi J."/>
            <person name="Liu J."/>
            <person name="Lv H."/>
            <person name="Li J."/>
            <person name="Wang J."/>
            <person name="Deng Y."/>
            <person name="Ran L."/>
            <person name="Shi X."/>
            <person name="Wang X."/>
            <person name="Wu Q."/>
            <person name="Li C."/>
            <person name="Ren X."/>
            <person name="Wang J."/>
            <person name="Wang X."/>
            <person name="Li D."/>
            <person name="Liu D."/>
            <person name="Zhang X."/>
            <person name="Ji Z."/>
            <person name="Zhao W."/>
            <person name="Sun Y."/>
            <person name="Zhang Z."/>
            <person name="Bao J."/>
            <person name="Han Y."/>
            <person name="Dong L."/>
            <person name="Ji J."/>
            <person name="Chen P."/>
            <person name="Wu S."/>
            <person name="Liu J."/>
            <person name="Xiao Y."/>
            <person name="Bu D."/>
            <person name="Tan J."/>
            <person name="Yang L."/>
            <person name="Ye C."/>
            <person name="Zhang J."/>
            <person name="Xu J."/>
            <person name="Zhou Y."/>
            <person name="Yu Y."/>
            <person name="Zhang B."/>
            <person name="Zhuang S."/>
            <person name="Wei H."/>
            <person name="Liu B."/>
            <person name="Lei M."/>
            <person name="Yu H."/>
            <person name="Li Y."/>
            <person name="Xu H."/>
            <person name="Wei S."/>
            <person name="He X."/>
            <person name="Fang L."/>
            <person name="Zhang Z."/>
            <person name="Zhang Y."/>
            <person name="Huang X."/>
            <person name="Su Z."/>
            <person name="Tong W."/>
            <person name="Li J."/>
            <person name="Tong Z."/>
            <person name="Li S."/>
            <person name="Ye J."/>
            <person name="Wang L."/>
            <person name="Fang L."/>
            <person name="Lei T."/>
            <person name="Chen C."/>
            <person name="Chen H."/>
            <person name="Xu Z."/>
            <person name="Li H."/>
            <person name="Huang H."/>
            <person name="Zhang F."/>
            <person name="Xu H."/>
            <person name="Li N."/>
            <person name="Zhao C."/>
            <person name="Li S."/>
            <person name="Dong L."/>
            <person name="Huang Y."/>
            <person name="Li L."/>
            <person name="Xi Y."/>
            <person name="Qi Q."/>
            <person name="Li W."/>
            <person name="Zhang B."/>
            <person name="Hu W."/>
            <person name="Zhang Y."/>
            <person name="Tian X."/>
            <person name="Jiao Y."/>
            <person name="Liang X."/>
            <person name="Jin J."/>
            <person name="Gao L."/>
            <person name="Zheng W."/>
            <person name="Hao B."/>
            <person name="Liu S."/>
            <person name="Wang W."/>
            <person name="Yuan L."/>
            <person name="Cao M."/>
            <person name="McDermott J."/>
            <person name="Samudrala R."/>
            <person name="Wang J."/>
            <person name="Wong G.K."/>
            <person name="Yang H."/>
        </authorList>
    </citation>
    <scope>NUCLEOTIDE SEQUENCE [LARGE SCALE GENOMIC DNA]</scope>
    <source>
        <strain evidence="9">cv. 93-11</strain>
    </source>
</reference>
<dbReference type="GO" id="GO:0000166">
    <property type="term" value="F:nucleotide binding"/>
    <property type="evidence" value="ECO:0007669"/>
    <property type="project" value="UniProtKB-KW"/>
</dbReference>